<dbReference type="PANTHER" id="PTHR34547">
    <property type="entry name" value="YACP-LIKE NYN DOMAIN PROTEIN"/>
    <property type="match status" value="1"/>
</dbReference>
<proteinExistence type="predicted"/>
<name>A0A091C8Z2_9ENTE</name>
<evidence type="ECO:0000313" key="1">
    <source>
        <dbReference type="EMBL" id="KFN93255.1"/>
    </source>
</evidence>
<dbReference type="EMBL" id="JPVT01000004">
    <property type="protein sequence ID" value="KFN93255.1"/>
    <property type="molecule type" value="Genomic_DNA"/>
</dbReference>
<dbReference type="InterPro" id="IPR010298">
    <property type="entry name" value="YacP-like"/>
</dbReference>
<evidence type="ECO:0000313" key="2">
    <source>
        <dbReference type="Proteomes" id="UP000029381"/>
    </source>
</evidence>
<dbReference type="PATRIC" id="fig|1302648.3.peg.13"/>
<accession>A0A091C8Z2</accession>
<dbReference type="PANTHER" id="PTHR34547:SF1">
    <property type="entry name" value="YACP-LIKE NYN DOMAIN PROTEIN"/>
    <property type="match status" value="1"/>
</dbReference>
<organism evidence="1 2">
    <name type="scientific">Tetragenococcus muriaticus 3MR10-3</name>
    <dbReference type="NCBI Taxonomy" id="1302648"/>
    <lineage>
        <taxon>Bacteria</taxon>
        <taxon>Bacillati</taxon>
        <taxon>Bacillota</taxon>
        <taxon>Bacilli</taxon>
        <taxon>Lactobacillales</taxon>
        <taxon>Enterococcaceae</taxon>
        <taxon>Tetragenococcus</taxon>
    </lineage>
</organism>
<gene>
    <name evidence="1" type="ORF">TMU3MR103_0013</name>
</gene>
<protein>
    <submittedName>
        <fullName evidence="1">Uncharacterized DUF901 family protein</fullName>
    </submittedName>
</protein>
<sequence length="183" mass="21141">MKLSLNEMSEIMKKPLLIVDGYNMIGAWPELVQLKNKNLMEDAREDLLQSLSNYAKYEKLPVIVVFDAQFVPGITQNYDKYELEVVFTEEGETADSYIERIAGELNDVMTQVSVATSDLAEQWVIFSQGALRVPARELQKTVQKTEEAIERKQESIKYANYRRNSPWNEEQLKELAEKLKELS</sequence>
<reference evidence="1 2" key="1">
    <citation type="submission" date="2014-08" db="EMBL/GenBank/DDBJ databases">
        <title>Genome sequence of Tetragenococcus muriaticus.</title>
        <authorList>
            <person name="Chuea-nongthon C."/>
            <person name="Rodtong S."/>
            <person name="Yongsawatdigul J."/>
            <person name="Steele J.L."/>
            <person name="Liu X.-y."/>
            <person name="Speers J."/>
            <person name="Glasner J.D."/>
            <person name="Neeno-Eckwall E.C."/>
        </authorList>
    </citation>
    <scope>NUCLEOTIDE SEQUENCE [LARGE SCALE GENOMIC DNA]</scope>
    <source>
        <strain evidence="1 2">3MR10-3</strain>
    </source>
</reference>
<dbReference type="Proteomes" id="UP000029381">
    <property type="component" value="Unassembled WGS sequence"/>
</dbReference>
<dbReference type="AlphaFoldDB" id="A0A091C8Z2"/>
<comment type="caution">
    <text evidence="1">The sequence shown here is derived from an EMBL/GenBank/DDBJ whole genome shotgun (WGS) entry which is preliminary data.</text>
</comment>
<keyword evidence="2" id="KW-1185">Reference proteome</keyword>
<dbReference type="CDD" id="cd10912">
    <property type="entry name" value="PIN_YacP-like"/>
    <property type="match status" value="1"/>
</dbReference>
<dbReference type="Pfam" id="PF05991">
    <property type="entry name" value="NYN_YacP"/>
    <property type="match status" value="1"/>
</dbReference>